<evidence type="ECO:0000259" key="8">
    <source>
        <dbReference type="Pfam" id="PF04101"/>
    </source>
</evidence>
<feature type="domain" description="Glycosyl transferase family 28 C-terminal" evidence="8">
    <location>
        <begin position="7"/>
        <end position="150"/>
    </location>
</feature>
<dbReference type="InterPro" id="IPR039042">
    <property type="entry name" value="Alg13-like"/>
</dbReference>
<keyword evidence="6" id="KW-0808">Transferase</keyword>
<dbReference type="Proteomes" id="UP000007110">
    <property type="component" value="Unassembled WGS sequence"/>
</dbReference>
<evidence type="ECO:0000256" key="2">
    <source>
        <dbReference type="ARBA" id="ARBA00006962"/>
    </source>
</evidence>
<comment type="similarity">
    <text evidence="2">Belongs to the glycosyltransferase 28 family.</text>
</comment>
<keyword evidence="10" id="KW-1185">Reference proteome</keyword>
<evidence type="ECO:0000256" key="6">
    <source>
        <dbReference type="ARBA" id="ARBA00022679"/>
    </source>
</evidence>
<evidence type="ECO:0000313" key="9">
    <source>
        <dbReference type="EnsemblMetazoa" id="XP_780873"/>
    </source>
</evidence>
<name>A0A7M7RBD7_STRPU</name>
<organism evidence="9 10">
    <name type="scientific">Strongylocentrotus purpuratus</name>
    <name type="common">Purple sea urchin</name>
    <dbReference type="NCBI Taxonomy" id="7668"/>
    <lineage>
        <taxon>Eukaryota</taxon>
        <taxon>Metazoa</taxon>
        <taxon>Echinodermata</taxon>
        <taxon>Eleutherozoa</taxon>
        <taxon>Echinozoa</taxon>
        <taxon>Echinoidea</taxon>
        <taxon>Euechinoidea</taxon>
        <taxon>Echinacea</taxon>
        <taxon>Camarodonta</taxon>
        <taxon>Echinidea</taxon>
        <taxon>Strongylocentrotidae</taxon>
        <taxon>Strongylocentrotus</taxon>
    </lineage>
</organism>
<dbReference type="PANTHER" id="PTHR12867">
    <property type="entry name" value="GLYCOSYL TRANSFERASE-RELATED"/>
    <property type="match status" value="1"/>
</dbReference>
<reference evidence="10" key="1">
    <citation type="submission" date="2015-02" db="EMBL/GenBank/DDBJ databases">
        <title>Genome sequencing for Strongylocentrotus purpuratus.</title>
        <authorList>
            <person name="Murali S."/>
            <person name="Liu Y."/>
            <person name="Vee V."/>
            <person name="English A."/>
            <person name="Wang M."/>
            <person name="Skinner E."/>
            <person name="Han Y."/>
            <person name="Muzny D.M."/>
            <person name="Worley K.C."/>
            <person name="Gibbs R.A."/>
        </authorList>
    </citation>
    <scope>NUCLEOTIDE SEQUENCE</scope>
</reference>
<evidence type="ECO:0000256" key="4">
    <source>
        <dbReference type="ARBA" id="ARBA00017468"/>
    </source>
</evidence>
<dbReference type="EnsemblMetazoa" id="XM_775780">
    <property type="protein sequence ID" value="XP_780873"/>
    <property type="gene ID" value="LOC575376"/>
</dbReference>
<dbReference type="SUPFAM" id="SSF53756">
    <property type="entry name" value="UDP-Glycosyltransferase/glycogen phosphorylase"/>
    <property type="match status" value="1"/>
</dbReference>
<keyword evidence="7" id="KW-0256">Endoplasmic reticulum</keyword>
<dbReference type="OMA" id="QYKFRPN"/>
<dbReference type="EC" id="2.4.1.141" evidence="3"/>
<dbReference type="GO" id="GO:0006488">
    <property type="term" value="P:dolichol-linked oligosaccharide biosynthetic process"/>
    <property type="evidence" value="ECO:0007669"/>
    <property type="project" value="InterPro"/>
</dbReference>
<dbReference type="RefSeq" id="XP_780873.2">
    <property type="nucleotide sequence ID" value="XM_775780.5"/>
</dbReference>
<dbReference type="InterPro" id="IPR007235">
    <property type="entry name" value="Glyco_trans_28_C"/>
</dbReference>
<evidence type="ECO:0000256" key="7">
    <source>
        <dbReference type="ARBA" id="ARBA00022824"/>
    </source>
</evidence>
<evidence type="ECO:0000256" key="5">
    <source>
        <dbReference type="ARBA" id="ARBA00022676"/>
    </source>
</evidence>
<keyword evidence="5" id="KW-0328">Glycosyltransferase</keyword>
<comment type="subcellular location">
    <subcellularLocation>
        <location evidence="1">Endoplasmic reticulum</location>
    </subcellularLocation>
</comment>
<evidence type="ECO:0000256" key="1">
    <source>
        <dbReference type="ARBA" id="ARBA00004240"/>
    </source>
</evidence>
<proteinExistence type="inferred from homology"/>
<dbReference type="InParanoid" id="A0A7M7RBD7"/>
<dbReference type="GO" id="GO:0004577">
    <property type="term" value="F:N-acetylglucosaminyldiphosphodolichol N-acetylglucosaminyltransferase activity"/>
    <property type="evidence" value="ECO:0007669"/>
    <property type="project" value="UniProtKB-EC"/>
</dbReference>
<dbReference type="KEGG" id="spu:575376"/>
<dbReference type="Pfam" id="PF04101">
    <property type="entry name" value="Glyco_tran_28_C"/>
    <property type="match status" value="1"/>
</dbReference>
<dbReference type="OrthoDB" id="20273at2759"/>
<dbReference type="GeneID" id="575376"/>
<reference evidence="9" key="2">
    <citation type="submission" date="2021-01" db="UniProtKB">
        <authorList>
            <consortium name="EnsemblMetazoa"/>
        </authorList>
    </citation>
    <scope>IDENTIFICATION</scope>
</reference>
<dbReference type="GO" id="GO:0005783">
    <property type="term" value="C:endoplasmic reticulum"/>
    <property type="evidence" value="ECO:0007669"/>
    <property type="project" value="UniProtKB-SubCell"/>
</dbReference>
<sequence>MATQGKIVFVTVGTTSFDALIEEISSDKTLTILKRLGYSKVILQIGRGNIEPQQINQPDFCLEAYRYKDSIAEDIYNADLVISHAGAGSCLETLGARKPLLVVINELLMGNHQLELADQLCKDEHLFHTTPSKLAHDLETMDFSLLKPFPPCDPSNFSSFLDKALGVS</sequence>
<protein>
    <recommendedName>
        <fullName evidence="4">UDP-N-acetylglucosamine transferase subunit ALG13</fullName>
        <ecNumber evidence="3">2.4.1.141</ecNumber>
    </recommendedName>
</protein>
<dbReference type="AlphaFoldDB" id="A0A7M7RBD7"/>
<evidence type="ECO:0000256" key="3">
    <source>
        <dbReference type="ARBA" id="ARBA00012614"/>
    </source>
</evidence>
<dbReference type="PANTHER" id="PTHR12867:SF6">
    <property type="entry name" value="N-ACETYLGLUCOSAMINYLDIPHOSPHODOLICHOL N-ACETYLGLUCOSAMINYLTRANSFERASE"/>
    <property type="match status" value="1"/>
</dbReference>
<evidence type="ECO:0000313" key="10">
    <source>
        <dbReference type="Proteomes" id="UP000007110"/>
    </source>
</evidence>
<dbReference type="Gene3D" id="3.40.50.2000">
    <property type="entry name" value="Glycogen Phosphorylase B"/>
    <property type="match status" value="1"/>
</dbReference>
<accession>A0A7M7RBD7</accession>
<dbReference type="FunCoup" id="A0A7M7RBD7">
    <property type="interactions" value="996"/>
</dbReference>